<reference evidence="9" key="1">
    <citation type="journal article" date="2021" name="Nat. Commun.">
        <title>Genetic determinants of endophytism in the Arabidopsis root mycobiome.</title>
        <authorList>
            <person name="Mesny F."/>
            <person name="Miyauchi S."/>
            <person name="Thiergart T."/>
            <person name="Pickel B."/>
            <person name="Atanasova L."/>
            <person name="Karlsson M."/>
            <person name="Huettel B."/>
            <person name="Barry K.W."/>
            <person name="Haridas S."/>
            <person name="Chen C."/>
            <person name="Bauer D."/>
            <person name="Andreopoulos W."/>
            <person name="Pangilinan J."/>
            <person name="LaButti K."/>
            <person name="Riley R."/>
            <person name="Lipzen A."/>
            <person name="Clum A."/>
            <person name="Drula E."/>
            <person name="Henrissat B."/>
            <person name="Kohler A."/>
            <person name="Grigoriev I.V."/>
            <person name="Martin F.M."/>
            <person name="Hacquard S."/>
        </authorList>
    </citation>
    <scope>NUCLEOTIDE SEQUENCE</scope>
    <source>
        <strain evidence="9">MPI-SDFR-AT-0120</strain>
    </source>
</reference>
<name>A0A8K0RBV3_9PLEO</name>
<dbReference type="GO" id="GO:0005506">
    <property type="term" value="F:iron ion binding"/>
    <property type="evidence" value="ECO:0007669"/>
    <property type="project" value="InterPro"/>
</dbReference>
<dbReference type="OrthoDB" id="3934656at2759"/>
<dbReference type="InterPro" id="IPR001128">
    <property type="entry name" value="Cyt_P450"/>
</dbReference>
<evidence type="ECO:0000256" key="6">
    <source>
        <dbReference type="PIRSR" id="PIRSR602401-1"/>
    </source>
</evidence>
<keyword evidence="8" id="KW-0812">Transmembrane</keyword>
<keyword evidence="5 6" id="KW-0408">Iron</keyword>
<dbReference type="InterPro" id="IPR002401">
    <property type="entry name" value="Cyt_P450_E_grp-I"/>
</dbReference>
<evidence type="ECO:0000256" key="1">
    <source>
        <dbReference type="ARBA" id="ARBA00001971"/>
    </source>
</evidence>
<dbReference type="Gene3D" id="1.10.630.10">
    <property type="entry name" value="Cytochrome P450"/>
    <property type="match status" value="1"/>
</dbReference>
<evidence type="ECO:0000256" key="3">
    <source>
        <dbReference type="ARBA" id="ARBA00022617"/>
    </source>
</evidence>
<keyword evidence="3 6" id="KW-0349">Heme</keyword>
<sequence length="501" mass="56213">MSDLHSASWIAYCLVIFGLTLVYLLIGSLVQYGRLRHVPGPPLAAWTDLWLVRQMHRKETLHTIKRQLHRRYGPIQRYGPNRVMFSDPAAIPVILGSTNVFQKGPSNRPTKSFANGLEVATFVGMEDEARVSRLKRNLHSTFSVNGVLAYEQHVDETVAELVQHLSAAGPIVNLSDWTTWFAFDTMARLAFSEDQGFMRKQEDIDGAAEAARMRFAHWNRYWAMPRVEAVLFKNWFARHSKRPPSGLTRLAMRAIESRRLKGGIGAHADILDLFLRCGESDPELFTAPTIIGLTITTIQAGSETTGYTTAICIYHLLTHPRVLAALRKELETVSPTTPTGWDSPPAAALRSLPYLEACVKESNRLRPTVHIPSERIVPAGGRTIAGVFIPGGTIVANNASGMYMDANLWGLDVNAYRPERWLEGSEEQCARMNRANLLFSAGKRMCLGINVSWLEMRKVIPALVMNFEMTLVHPEKELYQHPGIFGEPGELLVRLERRYAN</sequence>
<gene>
    <name evidence="9" type="ORF">FB567DRAFT_568332</name>
</gene>
<evidence type="ECO:0000313" key="10">
    <source>
        <dbReference type="Proteomes" id="UP000813461"/>
    </source>
</evidence>
<dbReference type="InterPro" id="IPR017972">
    <property type="entry name" value="Cyt_P450_CS"/>
</dbReference>
<dbReference type="FunFam" id="1.10.630.10:FF:000188">
    <property type="entry name" value="Cytochrome P450, putative (Eurofung)"/>
    <property type="match status" value="1"/>
</dbReference>
<keyword evidence="8" id="KW-0472">Membrane</keyword>
<dbReference type="Proteomes" id="UP000813461">
    <property type="component" value="Unassembled WGS sequence"/>
</dbReference>
<evidence type="ECO:0000256" key="2">
    <source>
        <dbReference type="ARBA" id="ARBA00010617"/>
    </source>
</evidence>
<accession>A0A8K0RBV3</accession>
<feature type="binding site" description="axial binding residue" evidence="6">
    <location>
        <position position="446"/>
    </location>
    <ligand>
        <name>heme</name>
        <dbReference type="ChEBI" id="CHEBI:30413"/>
    </ligand>
    <ligandPart>
        <name>Fe</name>
        <dbReference type="ChEBI" id="CHEBI:18248"/>
    </ligandPart>
</feature>
<dbReference type="PRINTS" id="PR00385">
    <property type="entry name" value="P450"/>
</dbReference>
<comment type="cofactor">
    <cofactor evidence="1 6">
        <name>heme</name>
        <dbReference type="ChEBI" id="CHEBI:30413"/>
    </cofactor>
</comment>
<feature type="transmembrane region" description="Helical" evidence="8">
    <location>
        <begin position="6"/>
        <end position="26"/>
    </location>
</feature>
<dbReference type="InterPro" id="IPR050121">
    <property type="entry name" value="Cytochrome_P450_monoxygenase"/>
</dbReference>
<evidence type="ECO:0000256" key="8">
    <source>
        <dbReference type="SAM" id="Phobius"/>
    </source>
</evidence>
<organism evidence="9 10">
    <name type="scientific">Paraphoma chrysanthemicola</name>
    <dbReference type="NCBI Taxonomy" id="798071"/>
    <lineage>
        <taxon>Eukaryota</taxon>
        <taxon>Fungi</taxon>
        <taxon>Dikarya</taxon>
        <taxon>Ascomycota</taxon>
        <taxon>Pezizomycotina</taxon>
        <taxon>Dothideomycetes</taxon>
        <taxon>Pleosporomycetidae</taxon>
        <taxon>Pleosporales</taxon>
        <taxon>Pleosporineae</taxon>
        <taxon>Phaeosphaeriaceae</taxon>
        <taxon>Paraphoma</taxon>
    </lineage>
</organism>
<keyword evidence="7" id="KW-0560">Oxidoreductase</keyword>
<dbReference type="AlphaFoldDB" id="A0A8K0RBV3"/>
<evidence type="ECO:0000256" key="4">
    <source>
        <dbReference type="ARBA" id="ARBA00022723"/>
    </source>
</evidence>
<dbReference type="GO" id="GO:0020037">
    <property type="term" value="F:heme binding"/>
    <property type="evidence" value="ECO:0007669"/>
    <property type="project" value="InterPro"/>
</dbReference>
<protein>
    <submittedName>
        <fullName evidence="9">Cytochrome P450</fullName>
    </submittedName>
</protein>
<keyword evidence="4 6" id="KW-0479">Metal-binding</keyword>
<dbReference type="PRINTS" id="PR00463">
    <property type="entry name" value="EP450I"/>
</dbReference>
<comment type="similarity">
    <text evidence="2 7">Belongs to the cytochrome P450 family.</text>
</comment>
<proteinExistence type="inferred from homology"/>
<dbReference type="GO" id="GO:0004497">
    <property type="term" value="F:monooxygenase activity"/>
    <property type="evidence" value="ECO:0007669"/>
    <property type="project" value="UniProtKB-KW"/>
</dbReference>
<dbReference type="GO" id="GO:0016705">
    <property type="term" value="F:oxidoreductase activity, acting on paired donors, with incorporation or reduction of molecular oxygen"/>
    <property type="evidence" value="ECO:0007669"/>
    <property type="project" value="InterPro"/>
</dbReference>
<keyword evidence="7" id="KW-0503">Monooxygenase</keyword>
<dbReference type="Pfam" id="PF00067">
    <property type="entry name" value="p450"/>
    <property type="match status" value="1"/>
</dbReference>
<dbReference type="PANTHER" id="PTHR24305">
    <property type="entry name" value="CYTOCHROME P450"/>
    <property type="match status" value="1"/>
</dbReference>
<evidence type="ECO:0000256" key="5">
    <source>
        <dbReference type="ARBA" id="ARBA00023004"/>
    </source>
</evidence>
<dbReference type="InterPro" id="IPR036396">
    <property type="entry name" value="Cyt_P450_sf"/>
</dbReference>
<dbReference type="PROSITE" id="PS00086">
    <property type="entry name" value="CYTOCHROME_P450"/>
    <property type="match status" value="1"/>
</dbReference>
<dbReference type="EMBL" id="JAGMVJ010000005">
    <property type="protein sequence ID" value="KAH7090845.1"/>
    <property type="molecule type" value="Genomic_DNA"/>
</dbReference>
<comment type="caution">
    <text evidence="9">The sequence shown here is derived from an EMBL/GenBank/DDBJ whole genome shotgun (WGS) entry which is preliminary data.</text>
</comment>
<keyword evidence="10" id="KW-1185">Reference proteome</keyword>
<dbReference type="PANTHER" id="PTHR24305:SF210">
    <property type="entry name" value="CYTOCHROME P450 MONOOXYGENASE ASQL-RELATED"/>
    <property type="match status" value="1"/>
</dbReference>
<evidence type="ECO:0000256" key="7">
    <source>
        <dbReference type="RuleBase" id="RU000461"/>
    </source>
</evidence>
<evidence type="ECO:0000313" key="9">
    <source>
        <dbReference type="EMBL" id="KAH7090845.1"/>
    </source>
</evidence>
<dbReference type="SUPFAM" id="SSF48264">
    <property type="entry name" value="Cytochrome P450"/>
    <property type="match status" value="1"/>
</dbReference>
<keyword evidence="8" id="KW-1133">Transmembrane helix</keyword>